<sequence length="201" mass="23102">MAFRDTKKERFCRKWKNYVSPDKREVADRGGSGVLPVSNGLTRRTAPETPFETSQQSAPLSNYVPHTSQAVKFVVKCIAALDEYDIEELANEIWNEADQELADKLREESSINREVYGSKSLFAEVAEEYRRNRADDPHPEIECDLPDFDDPDFLTKLHTDNAPLADRKQLFVRLWNGFENEDKRAFMSRVDPNGVFRQVAA</sequence>
<dbReference type="AlphaFoldDB" id="A0A1I7CLA0"/>
<evidence type="ECO:0000313" key="2">
    <source>
        <dbReference type="EMBL" id="SFU00192.1"/>
    </source>
</evidence>
<dbReference type="EMBL" id="FPAW01000017">
    <property type="protein sequence ID" value="SFU00192.1"/>
    <property type="molecule type" value="Genomic_DNA"/>
</dbReference>
<gene>
    <name evidence="2" type="ORF">SAMN05216236_11790</name>
</gene>
<feature type="compositionally biased region" description="Polar residues" evidence="1">
    <location>
        <begin position="51"/>
        <end position="60"/>
    </location>
</feature>
<reference evidence="2 3" key="1">
    <citation type="submission" date="2016-10" db="EMBL/GenBank/DDBJ databases">
        <authorList>
            <person name="de Groot N.N."/>
        </authorList>
    </citation>
    <scope>NUCLEOTIDE SEQUENCE [LARGE SCALE GENOMIC DNA]</scope>
    <source>
        <strain evidence="2 3">CGMCC 1.10959</strain>
    </source>
</reference>
<dbReference type="Proteomes" id="UP000182466">
    <property type="component" value="Unassembled WGS sequence"/>
</dbReference>
<protein>
    <submittedName>
        <fullName evidence="2">Uncharacterized protein</fullName>
    </submittedName>
</protein>
<feature type="region of interest" description="Disordered" evidence="1">
    <location>
        <begin position="24"/>
        <end position="60"/>
    </location>
</feature>
<organism evidence="2 3">
    <name type="scientific">Sedimentitalea nanhaiensis</name>
    <dbReference type="NCBI Taxonomy" id="999627"/>
    <lineage>
        <taxon>Bacteria</taxon>
        <taxon>Pseudomonadati</taxon>
        <taxon>Pseudomonadota</taxon>
        <taxon>Alphaproteobacteria</taxon>
        <taxon>Rhodobacterales</taxon>
        <taxon>Paracoccaceae</taxon>
        <taxon>Sedimentitalea</taxon>
    </lineage>
</organism>
<evidence type="ECO:0000313" key="3">
    <source>
        <dbReference type="Proteomes" id="UP000182466"/>
    </source>
</evidence>
<keyword evidence="3" id="KW-1185">Reference proteome</keyword>
<proteinExistence type="predicted"/>
<accession>A0A1I7CLA0</accession>
<dbReference type="STRING" id="999627.SAMN05216236_11790"/>
<evidence type="ECO:0000256" key="1">
    <source>
        <dbReference type="SAM" id="MobiDB-lite"/>
    </source>
</evidence>
<name>A0A1I7CLA0_9RHOB</name>